<organism evidence="6 7">
    <name type="scientific">Vicia faba</name>
    <name type="common">Broad bean</name>
    <name type="synonym">Faba vulgaris</name>
    <dbReference type="NCBI Taxonomy" id="3906"/>
    <lineage>
        <taxon>Eukaryota</taxon>
        <taxon>Viridiplantae</taxon>
        <taxon>Streptophyta</taxon>
        <taxon>Embryophyta</taxon>
        <taxon>Tracheophyta</taxon>
        <taxon>Spermatophyta</taxon>
        <taxon>Magnoliopsida</taxon>
        <taxon>eudicotyledons</taxon>
        <taxon>Gunneridae</taxon>
        <taxon>Pentapetalae</taxon>
        <taxon>rosids</taxon>
        <taxon>fabids</taxon>
        <taxon>Fabales</taxon>
        <taxon>Fabaceae</taxon>
        <taxon>Papilionoideae</taxon>
        <taxon>50 kb inversion clade</taxon>
        <taxon>NPAAA clade</taxon>
        <taxon>Hologalegina</taxon>
        <taxon>IRL clade</taxon>
        <taxon>Fabeae</taxon>
        <taxon>Vicia</taxon>
    </lineage>
</organism>
<dbReference type="InterPro" id="IPR001841">
    <property type="entry name" value="Znf_RING"/>
</dbReference>
<evidence type="ECO:0000256" key="4">
    <source>
        <dbReference type="PROSITE-ProRule" id="PRU00175"/>
    </source>
</evidence>
<evidence type="ECO:0000259" key="5">
    <source>
        <dbReference type="PROSITE" id="PS50089"/>
    </source>
</evidence>
<dbReference type="EMBL" id="OX451741">
    <property type="protein sequence ID" value="CAI8617438.1"/>
    <property type="molecule type" value="Genomic_DNA"/>
</dbReference>
<name>A0AAV1B544_VICFA</name>
<accession>A0AAV1B544</accession>
<dbReference type="Pfam" id="PF13920">
    <property type="entry name" value="zf-C3HC4_3"/>
    <property type="match status" value="1"/>
</dbReference>
<dbReference type="GO" id="GO:0008270">
    <property type="term" value="F:zinc ion binding"/>
    <property type="evidence" value="ECO:0007669"/>
    <property type="project" value="UniProtKB-KW"/>
</dbReference>
<feature type="domain" description="RING-type" evidence="5">
    <location>
        <begin position="218"/>
        <end position="252"/>
    </location>
</feature>
<evidence type="ECO:0000313" key="6">
    <source>
        <dbReference type="EMBL" id="CAI8617438.1"/>
    </source>
</evidence>
<dbReference type="Gene3D" id="3.30.40.10">
    <property type="entry name" value="Zinc/RING finger domain, C3HC4 (zinc finger)"/>
    <property type="match status" value="1"/>
</dbReference>
<evidence type="ECO:0000256" key="3">
    <source>
        <dbReference type="ARBA" id="ARBA00022833"/>
    </source>
</evidence>
<keyword evidence="7" id="KW-1185">Reference proteome</keyword>
<evidence type="ECO:0000256" key="1">
    <source>
        <dbReference type="ARBA" id="ARBA00022723"/>
    </source>
</evidence>
<dbReference type="GO" id="GO:0004842">
    <property type="term" value="F:ubiquitin-protein transferase activity"/>
    <property type="evidence" value="ECO:0007669"/>
    <property type="project" value="TreeGrafter"/>
</dbReference>
<sequence length="265" mass="30465">MLRSQPEKLAQRNLFSPHLPTNGISYDIKMDSSIAMPMTSSQMKRFRDSTNESNSLQLPQKIKLSNQSNLLDQSNLHLHNSQQSEIDCLIQQHTENLRTEIRKLTMKQTRMLQCVIRDSMVKKLKQKDEEIEDLGKLQLLLQERVKTLLMENQIWREMAMTNETAVNTLRIELEKVMQVSEIHHHRNNGCDEAEDAESSCRSNCHVEVEENVAGKWMCKQCGVNRSEVLLLPCRHLCLCMICGSSIFNCPLCFSAVNASVQVNFC</sequence>
<dbReference type="PANTHER" id="PTHR42647">
    <property type="entry name" value="SBP (S-RIBONUCLEASE BINDING PROTEIN) FAMILY PROTEIN"/>
    <property type="match status" value="1"/>
</dbReference>
<dbReference type="InterPro" id="IPR013083">
    <property type="entry name" value="Znf_RING/FYVE/PHD"/>
</dbReference>
<keyword evidence="3" id="KW-0862">Zinc</keyword>
<evidence type="ECO:0000256" key="2">
    <source>
        <dbReference type="ARBA" id="ARBA00022771"/>
    </source>
</evidence>
<gene>
    <name evidence="6" type="ORF">VFH_VI076960</name>
</gene>
<dbReference type="Proteomes" id="UP001157006">
    <property type="component" value="Chromosome 6"/>
</dbReference>
<dbReference type="PANTHER" id="PTHR42647:SF55">
    <property type="entry name" value="BOI-RELATED E3 UBIQUITIN-PROTEIN LIGASE 1"/>
    <property type="match status" value="1"/>
</dbReference>
<dbReference type="PROSITE" id="PS50089">
    <property type="entry name" value="ZF_RING_2"/>
    <property type="match status" value="1"/>
</dbReference>
<dbReference type="PIRSF" id="PIRSF036836">
    <property type="entry name" value="RNase_bind_SBP1"/>
    <property type="match status" value="1"/>
</dbReference>
<keyword evidence="2 4" id="KW-0863">Zinc-finger</keyword>
<dbReference type="AlphaFoldDB" id="A0AAV1B544"/>
<dbReference type="CDD" id="cd16649">
    <property type="entry name" value="mRING-HC-C3HC5_CGRF1-like"/>
    <property type="match status" value="1"/>
</dbReference>
<evidence type="ECO:0000313" key="7">
    <source>
        <dbReference type="Proteomes" id="UP001157006"/>
    </source>
</evidence>
<dbReference type="GO" id="GO:0043067">
    <property type="term" value="P:regulation of programmed cell death"/>
    <property type="evidence" value="ECO:0007669"/>
    <property type="project" value="TreeGrafter"/>
</dbReference>
<keyword evidence="1" id="KW-0479">Metal-binding</keyword>
<reference evidence="6 7" key="1">
    <citation type="submission" date="2023-01" db="EMBL/GenBank/DDBJ databases">
        <authorList>
            <person name="Kreplak J."/>
        </authorList>
    </citation>
    <scope>NUCLEOTIDE SEQUENCE [LARGE SCALE GENOMIC DNA]</scope>
</reference>
<proteinExistence type="predicted"/>
<protein>
    <recommendedName>
        <fullName evidence="5">RING-type domain-containing protein</fullName>
    </recommendedName>
</protein>